<dbReference type="Proteomes" id="UP000005561">
    <property type="component" value="Unassembled WGS sequence"/>
</dbReference>
<dbReference type="RefSeq" id="WP_006861106.1">
    <property type="nucleotide sequence ID" value="NZ_ACCL02000005.1"/>
</dbReference>
<protein>
    <recommendedName>
        <fullName evidence="3">Lipoprotein</fullName>
    </recommendedName>
</protein>
<evidence type="ECO:0000313" key="1">
    <source>
        <dbReference type="EMBL" id="EET61628.1"/>
    </source>
</evidence>
<evidence type="ECO:0000313" key="2">
    <source>
        <dbReference type="Proteomes" id="UP000005561"/>
    </source>
</evidence>
<sequence>MKRIMATGLIMGMMFISGGCDLQDGTFVFNLNGEAKIEKETEAVASEKYVSVQTEHLQQTEYSEQTEYSQRVAETVSRKPLFRDEDGTIHGPQLNLGEGGTPVYDYDIEDSLAAAPQEWINYTYPGRKQSYLSPSGTWLFKDTDGTIHGAQIGTTDAGSILFDYEFDINEIPEEWKNWQ</sequence>
<dbReference type="AlphaFoldDB" id="C6LCG4"/>
<dbReference type="PROSITE" id="PS51257">
    <property type="entry name" value="PROKAR_LIPOPROTEIN"/>
    <property type="match status" value="1"/>
</dbReference>
<gene>
    <name evidence="1" type="ORF">BRYFOR_06311</name>
</gene>
<accession>C6LCG4</accession>
<comment type="caution">
    <text evidence="1">The sequence shown here is derived from an EMBL/GenBank/DDBJ whole genome shotgun (WGS) entry which is preliminary data.</text>
</comment>
<organism evidence="1 2">
    <name type="scientific">Marvinbryantia formatexigens DSM 14469</name>
    <dbReference type="NCBI Taxonomy" id="478749"/>
    <lineage>
        <taxon>Bacteria</taxon>
        <taxon>Bacillati</taxon>
        <taxon>Bacillota</taxon>
        <taxon>Clostridia</taxon>
        <taxon>Lachnospirales</taxon>
        <taxon>Lachnospiraceae</taxon>
        <taxon>Marvinbryantia</taxon>
    </lineage>
</organism>
<evidence type="ECO:0008006" key="3">
    <source>
        <dbReference type="Google" id="ProtNLM"/>
    </source>
</evidence>
<proteinExistence type="predicted"/>
<dbReference type="STRING" id="168384.SAMN05660368_00142"/>
<reference evidence="1" key="1">
    <citation type="submission" date="2009-07" db="EMBL/GenBank/DDBJ databases">
        <authorList>
            <person name="Weinstock G."/>
            <person name="Sodergren E."/>
            <person name="Clifton S."/>
            <person name="Fulton L."/>
            <person name="Fulton B."/>
            <person name="Courtney L."/>
            <person name="Fronick C."/>
            <person name="Harrison M."/>
            <person name="Strong C."/>
            <person name="Farmer C."/>
            <person name="Delahaunty K."/>
            <person name="Markovic C."/>
            <person name="Hall O."/>
            <person name="Minx P."/>
            <person name="Tomlinson C."/>
            <person name="Mitreva M."/>
            <person name="Nelson J."/>
            <person name="Hou S."/>
            <person name="Wollam A."/>
            <person name="Pepin K.H."/>
            <person name="Johnson M."/>
            <person name="Bhonagiri V."/>
            <person name="Nash W.E."/>
            <person name="Warren W."/>
            <person name="Chinwalla A."/>
            <person name="Mardis E.R."/>
            <person name="Wilson R.K."/>
        </authorList>
    </citation>
    <scope>NUCLEOTIDE SEQUENCE [LARGE SCALE GENOMIC DNA]</scope>
    <source>
        <strain evidence="1">DSM 14469</strain>
    </source>
</reference>
<name>C6LCG4_9FIRM</name>
<dbReference type="EMBL" id="ACCL02000005">
    <property type="protein sequence ID" value="EET61628.1"/>
    <property type="molecule type" value="Genomic_DNA"/>
</dbReference>
<keyword evidence="2" id="KW-1185">Reference proteome</keyword>